<dbReference type="InterPro" id="IPR047545">
    <property type="entry name" value="BRcat_RBR_RNF216"/>
</dbReference>
<dbReference type="RefSeq" id="XP_012935931.1">
    <property type="nucleotide sequence ID" value="XM_013080477.2"/>
</dbReference>
<keyword evidence="3" id="KW-0479">Metal-binding</keyword>
<keyword evidence="6" id="KW-0833">Ubl conjugation pathway</keyword>
<dbReference type="Gene3D" id="3.30.40.10">
    <property type="entry name" value="Zinc/RING finger domain, C3HC4 (zinc finger)"/>
    <property type="match status" value="1"/>
</dbReference>
<dbReference type="PANTHER" id="PTHR22770:SF47">
    <property type="entry name" value="E3 UBIQUITIN-PROTEIN LIGASE RNF216"/>
    <property type="match status" value="1"/>
</dbReference>
<feature type="domain" description="RING-type" evidence="9">
    <location>
        <begin position="182"/>
        <end position="399"/>
    </location>
</feature>
<dbReference type="InterPro" id="IPR047546">
    <property type="entry name" value="Rcat_RBR_RNF216"/>
</dbReference>
<dbReference type="PROSITE" id="PS51873">
    <property type="entry name" value="TRIAD"/>
    <property type="match status" value="1"/>
</dbReference>
<evidence type="ECO:0000256" key="5">
    <source>
        <dbReference type="ARBA" id="ARBA00022771"/>
    </source>
</evidence>
<evidence type="ECO:0000313" key="10">
    <source>
        <dbReference type="Proteomes" id="UP000694888"/>
    </source>
</evidence>
<dbReference type="InterPro" id="IPR002867">
    <property type="entry name" value="IBR_dom"/>
</dbReference>
<name>A0ABM0ZWF7_APLCA</name>
<evidence type="ECO:0000256" key="6">
    <source>
        <dbReference type="ARBA" id="ARBA00022786"/>
    </source>
</evidence>
<dbReference type="InterPro" id="IPR044066">
    <property type="entry name" value="TRIAD_supradom"/>
</dbReference>
<dbReference type="Pfam" id="PF26191">
    <property type="entry name" value="RING-HC_RBR_RNF216"/>
    <property type="match status" value="1"/>
</dbReference>
<protein>
    <submittedName>
        <fullName evidence="11">E3 ubiquitin-protein ligase RNF216</fullName>
    </submittedName>
</protein>
<dbReference type="CDD" id="cd20353">
    <property type="entry name" value="Rcat_RBR_RNF216"/>
    <property type="match status" value="1"/>
</dbReference>
<organism evidence="10 11">
    <name type="scientific">Aplysia californica</name>
    <name type="common">California sea hare</name>
    <dbReference type="NCBI Taxonomy" id="6500"/>
    <lineage>
        <taxon>Eukaryota</taxon>
        <taxon>Metazoa</taxon>
        <taxon>Spiralia</taxon>
        <taxon>Lophotrochozoa</taxon>
        <taxon>Mollusca</taxon>
        <taxon>Gastropoda</taxon>
        <taxon>Heterobranchia</taxon>
        <taxon>Euthyneura</taxon>
        <taxon>Tectipleura</taxon>
        <taxon>Aplysiida</taxon>
        <taxon>Aplysioidea</taxon>
        <taxon>Aplysiidae</taxon>
        <taxon>Aplysia</taxon>
    </lineage>
</organism>
<keyword evidence="2" id="KW-0808">Transferase</keyword>
<keyword evidence="7" id="KW-0862">Zinc</keyword>
<dbReference type="InterPro" id="IPR013083">
    <property type="entry name" value="Znf_RING/FYVE/PHD"/>
</dbReference>
<dbReference type="InterPro" id="IPR047544">
    <property type="entry name" value="RING-HC_RBR_RNF216"/>
</dbReference>
<evidence type="ECO:0000259" key="9">
    <source>
        <dbReference type="PROSITE" id="PS51873"/>
    </source>
</evidence>
<accession>A0ABM0ZWF7</accession>
<dbReference type="InterPro" id="IPR051628">
    <property type="entry name" value="LUBAC_E3_Ligases"/>
</dbReference>
<gene>
    <name evidence="11" type="primary">LOC101856330</name>
</gene>
<dbReference type="SMART" id="SM00647">
    <property type="entry name" value="IBR"/>
    <property type="match status" value="1"/>
</dbReference>
<evidence type="ECO:0000256" key="2">
    <source>
        <dbReference type="ARBA" id="ARBA00022679"/>
    </source>
</evidence>
<dbReference type="PANTHER" id="PTHR22770">
    <property type="entry name" value="UBIQUITIN CONJUGATING ENZYME 7 INTERACTING PROTEIN-RELATED"/>
    <property type="match status" value="1"/>
</dbReference>
<evidence type="ECO:0000256" key="4">
    <source>
        <dbReference type="ARBA" id="ARBA00022737"/>
    </source>
</evidence>
<feature type="region of interest" description="Disordered" evidence="8">
    <location>
        <begin position="152"/>
        <end position="177"/>
    </location>
</feature>
<reference evidence="11" key="1">
    <citation type="submission" date="2025-08" db="UniProtKB">
        <authorList>
            <consortium name="RefSeq"/>
        </authorList>
    </citation>
    <scope>IDENTIFICATION</scope>
</reference>
<proteinExistence type="predicted"/>
<keyword evidence="10" id="KW-1185">Reference proteome</keyword>
<feature type="compositionally biased region" description="Polar residues" evidence="8">
    <location>
        <begin position="160"/>
        <end position="169"/>
    </location>
</feature>
<evidence type="ECO:0000256" key="1">
    <source>
        <dbReference type="ARBA" id="ARBA00004906"/>
    </source>
</evidence>
<dbReference type="Pfam" id="PF26200">
    <property type="entry name" value="Rcat_RNF216"/>
    <property type="match status" value="1"/>
</dbReference>
<evidence type="ECO:0000256" key="7">
    <source>
        <dbReference type="ARBA" id="ARBA00022833"/>
    </source>
</evidence>
<sequence length="503" mass="57446">MDDQGETKAEPYRGAPKLPYSRWDCRRQLLVDFDTLYARDIDDVITFVGPNYSSAYKALNNVMKTVRERRAAPVLKGKYNFRNRRKSEIFHPVPVVIENDLGVSTVLHFTPMVTSRRVNKQRRDTAIPEGLRPEVERMRKLFSVGTSDRNTVCDRETTRRPPNQKSATPATKADMEEPPNDSLIECACCFGDCEFEKMAQCSEGHLVCINCLQSYTREAVFGAGKIDLHCTAADCTAFYPISELRRCLPNQTLKKYEEKALDDNLRQAAIENLVKCPHCDYAAELSPRIKVLECANDACLQATCRDCKTNWVEHKGLSCDEIEQKDETALRKKYEEKMTEAKVRTCSKCFAQFTKDKGCNKMICRCGMSMCYICRKSKITYKHFCQHVRNPGEGCKTCNNCSLWTNPEEDDERAIAELQKEGQEKKKTLGYNEKIVIGMPDEKTVNDLLGETEVKSIPVDLDNTVPERRQILNEREAPPQNLLHQCIKNLLHFTTRVLPSQSS</sequence>
<dbReference type="SUPFAM" id="SSF57850">
    <property type="entry name" value="RING/U-box"/>
    <property type="match status" value="3"/>
</dbReference>
<evidence type="ECO:0000256" key="8">
    <source>
        <dbReference type="SAM" id="MobiDB-lite"/>
    </source>
</evidence>
<dbReference type="Gene3D" id="1.20.120.1750">
    <property type="match status" value="1"/>
</dbReference>
<dbReference type="CDD" id="cd16630">
    <property type="entry name" value="RING-HC_RBR_RNF216"/>
    <property type="match status" value="1"/>
</dbReference>
<keyword evidence="5" id="KW-0863">Zinc-finger</keyword>
<dbReference type="GeneID" id="101856330"/>
<keyword evidence="4" id="KW-0677">Repeat</keyword>
<dbReference type="CDD" id="cd20339">
    <property type="entry name" value="BRcat_RBR_RNF216"/>
    <property type="match status" value="1"/>
</dbReference>
<dbReference type="Proteomes" id="UP000694888">
    <property type="component" value="Unplaced"/>
</dbReference>
<comment type="pathway">
    <text evidence="1">Protein modification; protein ubiquitination.</text>
</comment>
<evidence type="ECO:0000313" key="11">
    <source>
        <dbReference type="RefSeq" id="XP_012935931.1"/>
    </source>
</evidence>
<evidence type="ECO:0000256" key="3">
    <source>
        <dbReference type="ARBA" id="ARBA00022723"/>
    </source>
</evidence>